<comment type="catalytic activity">
    <reaction evidence="1">
        <text>S-ubiquitinyl-[E2 ubiquitin-conjugating enzyme]-L-cysteine + [acceptor protein]-L-lysine = [E2 ubiquitin-conjugating enzyme]-L-cysteine + N(6)-ubiquitinyl-[acceptor protein]-L-lysine.</text>
        <dbReference type="EC" id="2.3.2.27"/>
    </reaction>
</comment>
<dbReference type="GO" id="GO:0005737">
    <property type="term" value="C:cytoplasm"/>
    <property type="evidence" value="ECO:0007669"/>
    <property type="project" value="UniProtKB-SubCell"/>
</dbReference>
<dbReference type="RefSeq" id="XP_023567474.1">
    <property type="nucleotide sequence ID" value="XM_023711706.1"/>
</dbReference>
<comment type="similarity">
    <text evidence="11">Belongs to the ZNF598/HEL2 family.</text>
</comment>
<proteinExistence type="inferred from homology"/>
<dbReference type="SMART" id="SM00355">
    <property type="entry name" value="ZnF_C2H2"/>
    <property type="match status" value="3"/>
</dbReference>
<evidence type="ECO:0000256" key="10">
    <source>
        <dbReference type="ARBA" id="ARBA00022833"/>
    </source>
</evidence>
<sequence>MAAAVDAEGRPAVLEAVIAAPPERGGGSCVLCCGDLEATALGRCDHPVCYRCSTKMRVLCEQRYCAVCREELRQVVFGKKLPAFATIPIHQLQHEKKYDIYFADGKVFALYRQLLQHECPQCPQLPPFGLFGDLEQHMRKQHELFCCKLCLKHLKIFTYERKWYSRKDLARHRMQGDPDDTSHRGHPLCKFCDERYLDNDELLKHLRRDHYFCHFCDSDGAQDYYREEEDREVAAAIRASVATQQQDETRKSEDHEEGSRPKKEEGAARGSEEPHGPRHLPRTQGEGPGPKEASGNGPVSQEASQGPGPAAAPLSTLLPPTPKLKDEDFPSLHASTSSCCPVTASGPIGLALVYPGATRGRNTFQEEDFPALVSSVVKPSTTAPSLISAWNSSCGKKGAVPTPGAQATSGGGQPPKKPGKGSKGCRKADSVPVEEEEGGGLTVQELRAIPTTVAVSTLLGSASTYTSTKVSKKKKVGSDKPGAVPSPPVPPERTPNHPGAEQVLDISVSRAEGPVPVINGHTEGPASVRSTPKEPPGLPRPLGPLPYPTPQEDFPALGGPCPPRMPPPPGFNTVVLLKGAPPPPPPGLMPPISKPPPGFSSFLPGPHPACVPSPTTTTVKAPRLTPIPRSYIIPANFQDRNLKLIQSIMVFLHSDKARFSKFKSHSGEFRKGMISAAQYYRSCRDLLGENFQKIFSELVLLLPDIAKQHELLSAHTDFCSREKPPVAKSKKNKKNAWQANTQRMGLDCCVCPTCQQVLGHDDVSSHQASHAREDDFPSLQAIARIIT</sequence>
<dbReference type="PROSITE" id="PS50089">
    <property type="entry name" value="ZF_RING_2"/>
    <property type="match status" value="1"/>
</dbReference>
<feature type="compositionally biased region" description="Pro residues" evidence="13">
    <location>
        <begin position="533"/>
        <end position="543"/>
    </location>
</feature>
<evidence type="ECO:0000256" key="1">
    <source>
        <dbReference type="ARBA" id="ARBA00000900"/>
    </source>
</evidence>
<dbReference type="CDD" id="cd16615">
    <property type="entry name" value="RING-HC_ZNF598"/>
    <property type="match status" value="1"/>
</dbReference>
<dbReference type="Pfam" id="PF23208">
    <property type="entry name" value="zf_C2H2_ZNF598"/>
    <property type="match status" value="1"/>
</dbReference>
<keyword evidence="15" id="KW-1185">Reference proteome</keyword>
<dbReference type="InterPro" id="IPR057634">
    <property type="entry name" value="PAH_ZNF598/HEL2"/>
</dbReference>
<evidence type="ECO:0000259" key="14">
    <source>
        <dbReference type="PROSITE" id="PS50089"/>
    </source>
</evidence>
<protein>
    <recommendedName>
        <fullName evidence="4">RING-type E3 ubiquitin transferase</fullName>
        <ecNumber evidence="4">2.3.2.27</ecNumber>
    </recommendedName>
</protein>
<feature type="domain" description="RING-type" evidence="14">
    <location>
        <begin position="29"/>
        <end position="69"/>
    </location>
</feature>
<evidence type="ECO:0000256" key="3">
    <source>
        <dbReference type="ARBA" id="ARBA00004906"/>
    </source>
</evidence>
<feature type="region of interest" description="Disordered" evidence="13">
    <location>
        <begin position="240"/>
        <end position="341"/>
    </location>
</feature>
<comment type="pathway">
    <text evidence="3">Protein modification; protein ubiquitination.</text>
</comment>
<gene>
    <name evidence="16" type="primary">Znf598</name>
</gene>
<evidence type="ECO:0000313" key="16">
    <source>
        <dbReference type="RefSeq" id="XP_023567474.1"/>
    </source>
</evidence>
<evidence type="ECO:0000256" key="4">
    <source>
        <dbReference type="ARBA" id="ARBA00012483"/>
    </source>
</evidence>
<keyword evidence="7" id="KW-0808">Transferase</keyword>
<dbReference type="Pfam" id="PF23202">
    <property type="entry name" value="PAH_ZNF598"/>
    <property type="match status" value="1"/>
</dbReference>
<feature type="region of interest" description="Disordered" evidence="13">
    <location>
        <begin position="392"/>
        <end position="442"/>
    </location>
</feature>
<dbReference type="InterPro" id="IPR001841">
    <property type="entry name" value="Znf_RING"/>
</dbReference>
<dbReference type="GO" id="GO:0016567">
    <property type="term" value="P:protein ubiquitination"/>
    <property type="evidence" value="ECO:0007669"/>
    <property type="project" value="TreeGrafter"/>
</dbReference>
<reference evidence="16" key="1">
    <citation type="submission" date="2025-08" db="UniProtKB">
        <authorList>
            <consortium name="RefSeq"/>
        </authorList>
    </citation>
    <scope>IDENTIFICATION</scope>
</reference>
<feature type="region of interest" description="Disordered" evidence="13">
    <location>
        <begin position="515"/>
        <end position="543"/>
    </location>
</feature>
<dbReference type="EC" id="2.3.2.27" evidence="4"/>
<accession>A0A6P6E556</accession>
<dbReference type="InterPro" id="IPR041888">
    <property type="entry name" value="RING-HC_ZNF598/HEL2"/>
</dbReference>
<dbReference type="CTD" id="90850"/>
<evidence type="ECO:0000256" key="7">
    <source>
        <dbReference type="ARBA" id="ARBA00022679"/>
    </source>
</evidence>
<comment type="subcellular location">
    <subcellularLocation>
        <location evidence="2">Cytoplasm</location>
    </subcellularLocation>
</comment>
<feature type="region of interest" description="Disordered" evidence="13">
    <location>
        <begin position="464"/>
        <end position="503"/>
    </location>
</feature>
<evidence type="ECO:0000256" key="13">
    <source>
        <dbReference type="SAM" id="MobiDB-lite"/>
    </source>
</evidence>
<dbReference type="Pfam" id="PF25447">
    <property type="entry name" value="RING_ZNF598"/>
    <property type="match status" value="1"/>
</dbReference>
<feature type="compositionally biased region" description="Pro residues" evidence="13">
    <location>
        <begin position="484"/>
        <end position="493"/>
    </location>
</feature>
<dbReference type="GO" id="GO:0008270">
    <property type="term" value="F:zinc ion binding"/>
    <property type="evidence" value="ECO:0007669"/>
    <property type="project" value="UniProtKB-KW"/>
</dbReference>
<evidence type="ECO:0000256" key="2">
    <source>
        <dbReference type="ARBA" id="ARBA00004496"/>
    </source>
</evidence>
<evidence type="ECO:0000256" key="8">
    <source>
        <dbReference type="ARBA" id="ARBA00022723"/>
    </source>
</evidence>
<evidence type="ECO:0000256" key="5">
    <source>
        <dbReference type="ARBA" id="ARBA00022490"/>
    </source>
</evidence>
<dbReference type="InterPro" id="IPR044288">
    <property type="entry name" value="ZNF598/HEL2"/>
</dbReference>
<evidence type="ECO:0000313" key="15">
    <source>
        <dbReference type="Proteomes" id="UP000515203"/>
    </source>
</evidence>
<evidence type="ECO:0000256" key="12">
    <source>
        <dbReference type="PROSITE-ProRule" id="PRU00175"/>
    </source>
</evidence>
<dbReference type="PROSITE" id="PS00028">
    <property type="entry name" value="ZINC_FINGER_C2H2_1"/>
    <property type="match status" value="1"/>
</dbReference>
<dbReference type="GeneID" id="101565450"/>
<keyword evidence="9 12" id="KW-0863">Zinc-finger</keyword>
<feature type="compositionally biased region" description="Basic and acidic residues" evidence="13">
    <location>
        <begin position="247"/>
        <end position="276"/>
    </location>
</feature>
<dbReference type="GO" id="GO:0043022">
    <property type="term" value="F:ribosome binding"/>
    <property type="evidence" value="ECO:0007669"/>
    <property type="project" value="TreeGrafter"/>
</dbReference>
<evidence type="ECO:0000256" key="11">
    <source>
        <dbReference type="ARBA" id="ARBA00035113"/>
    </source>
</evidence>
<keyword evidence="6" id="KW-0597">Phosphoprotein</keyword>
<name>A0A6P6E556_OCTDE</name>
<feature type="compositionally biased region" description="Low complexity" evidence="13">
    <location>
        <begin position="306"/>
        <end position="318"/>
    </location>
</feature>
<dbReference type="GO" id="GO:0072344">
    <property type="term" value="P:rescue of stalled ribosome"/>
    <property type="evidence" value="ECO:0007669"/>
    <property type="project" value="InterPro"/>
</dbReference>
<dbReference type="InterPro" id="IPR059042">
    <property type="entry name" value="Znf_C2H2_ZNF598"/>
</dbReference>
<evidence type="ECO:0000256" key="6">
    <source>
        <dbReference type="ARBA" id="ARBA00022553"/>
    </source>
</evidence>
<keyword evidence="10" id="KW-0862">Zinc</keyword>
<dbReference type="InterPro" id="IPR013087">
    <property type="entry name" value="Znf_C2H2_type"/>
</dbReference>
<evidence type="ECO:0000256" key="9">
    <source>
        <dbReference type="ARBA" id="ARBA00022771"/>
    </source>
</evidence>
<keyword evidence="5" id="KW-0963">Cytoplasm</keyword>
<keyword evidence="8" id="KW-0479">Metal-binding</keyword>
<dbReference type="Proteomes" id="UP000515203">
    <property type="component" value="Unplaced"/>
</dbReference>
<dbReference type="PANTHER" id="PTHR22938">
    <property type="entry name" value="ZINC FINGER PROTEIN 598"/>
    <property type="match status" value="1"/>
</dbReference>
<dbReference type="AlphaFoldDB" id="A0A6P6E556"/>
<organism evidence="15 16">
    <name type="scientific">Octodon degus</name>
    <name type="common">Degu</name>
    <name type="synonym">Sciurus degus</name>
    <dbReference type="NCBI Taxonomy" id="10160"/>
    <lineage>
        <taxon>Eukaryota</taxon>
        <taxon>Metazoa</taxon>
        <taxon>Chordata</taxon>
        <taxon>Craniata</taxon>
        <taxon>Vertebrata</taxon>
        <taxon>Euteleostomi</taxon>
        <taxon>Mammalia</taxon>
        <taxon>Eutheria</taxon>
        <taxon>Euarchontoglires</taxon>
        <taxon>Glires</taxon>
        <taxon>Rodentia</taxon>
        <taxon>Hystricomorpha</taxon>
        <taxon>Octodontidae</taxon>
        <taxon>Octodon</taxon>
    </lineage>
</organism>
<dbReference type="PANTHER" id="PTHR22938:SF0">
    <property type="entry name" value="E3 UBIQUITIN-PROTEIN LIGASE ZNF598"/>
    <property type="match status" value="1"/>
</dbReference>
<dbReference type="GO" id="GO:0061630">
    <property type="term" value="F:ubiquitin protein ligase activity"/>
    <property type="evidence" value="ECO:0007669"/>
    <property type="project" value="UniProtKB-EC"/>
</dbReference>